<dbReference type="InterPro" id="IPR007219">
    <property type="entry name" value="XnlR_reg_dom"/>
</dbReference>
<evidence type="ECO:0000256" key="3">
    <source>
        <dbReference type="ARBA" id="ARBA00023015"/>
    </source>
</evidence>
<feature type="domain" description="Xylanolytic transcriptional activator regulatory" evidence="6">
    <location>
        <begin position="7"/>
        <end position="209"/>
    </location>
</feature>
<protein>
    <recommendedName>
        <fullName evidence="6">Xylanolytic transcriptional activator regulatory domain-containing protein</fullName>
    </recommendedName>
</protein>
<evidence type="ECO:0000256" key="4">
    <source>
        <dbReference type="ARBA" id="ARBA00023163"/>
    </source>
</evidence>
<dbReference type="STRING" id="2010991.A0A3M2RT18"/>
<evidence type="ECO:0000256" key="2">
    <source>
        <dbReference type="ARBA" id="ARBA00022723"/>
    </source>
</evidence>
<accession>A0A3M2RT18</accession>
<keyword evidence="2" id="KW-0479">Metal-binding</keyword>
<dbReference type="InterPro" id="IPR050815">
    <property type="entry name" value="TF_fung"/>
</dbReference>
<keyword evidence="4" id="KW-0804">Transcription</keyword>
<name>A0A3M2RT18_9HYPO</name>
<keyword evidence="5" id="KW-0539">Nucleus</keyword>
<evidence type="ECO:0000313" key="8">
    <source>
        <dbReference type="Proteomes" id="UP000277212"/>
    </source>
</evidence>
<dbReference type="GO" id="GO:0000981">
    <property type="term" value="F:DNA-binding transcription factor activity, RNA polymerase II-specific"/>
    <property type="evidence" value="ECO:0007669"/>
    <property type="project" value="InterPro"/>
</dbReference>
<evidence type="ECO:0000256" key="1">
    <source>
        <dbReference type="ARBA" id="ARBA00004123"/>
    </source>
</evidence>
<gene>
    <name evidence="7" type="ORF">CDV36_011955</name>
</gene>
<dbReference type="PANTHER" id="PTHR47338">
    <property type="entry name" value="ZN(II)2CYS6 TRANSCRIPTION FACTOR (EUROFUNG)-RELATED"/>
    <property type="match status" value="1"/>
</dbReference>
<proteinExistence type="predicted"/>
<comment type="caution">
    <text evidence="7">The sequence shown here is derived from an EMBL/GenBank/DDBJ whole genome shotgun (WGS) entry which is preliminary data.</text>
</comment>
<evidence type="ECO:0000259" key="6">
    <source>
        <dbReference type="Pfam" id="PF04082"/>
    </source>
</evidence>
<dbReference type="EMBL" id="NKUJ01000287">
    <property type="protein sequence ID" value="RMJ08428.1"/>
    <property type="molecule type" value="Genomic_DNA"/>
</dbReference>
<dbReference type="Proteomes" id="UP000277212">
    <property type="component" value="Unassembled WGS sequence"/>
</dbReference>
<evidence type="ECO:0000256" key="5">
    <source>
        <dbReference type="ARBA" id="ARBA00023242"/>
    </source>
</evidence>
<evidence type="ECO:0000313" key="7">
    <source>
        <dbReference type="EMBL" id="RMJ08428.1"/>
    </source>
</evidence>
<comment type="subcellular location">
    <subcellularLocation>
        <location evidence="1">Nucleus</location>
    </subcellularLocation>
</comment>
<sequence>MSRDVRSHVLLSICAWGANFYRDESGSFTLKDQGFMIEWAKKAGKLVFQEAEELHEDNLVTFFNLALFWHSQGSWRISYLHKGNACQLIHIIGLGSRNAGGLTSEIRRRRLWACYLMHCFSSEKLFHFDSITAVETLALPWPEGDFQEGALKAPPSYLESGESSRSIFAELIRGLTLWCDVVSAVKSPEVGLDRKIADIFSIENKLSVWWESVQPGFKLDPRDMRGIEQKEFSTILLTNLVYHQSLCALHASIVPLFCWTKGDGNWSSARQLSAQTAFEHAGRVSELINSVLSTCTRLSAMPSYVAYAAYCSCAIQIPFLWCSEPAIRERTHINVGANVRMMQAMSPYWKLASLLEIYARCLYDIHQRNPPIVSNEPKYADITEFTSFKGDASLARPSILEFTGVLRSSEGGYVRPGEESNTLKLESDDGDVGPSCTSFLVAEPLAEAIAKNTEGPEVELGPSSDAANWRSLDYTEPKCSDLQQATRPNGLQNLTERQQSDAAAIEWPTLDLFNSLFDAEMANFFPDTMSINPSLLDMEPLAWDFLDVPAGEGD</sequence>
<keyword evidence="3" id="KW-0805">Transcription regulation</keyword>
<dbReference type="AlphaFoldDB" id="A0A3M2RT18"/>
<dbReference type="PANTHER" id="PTHR47338:SF9">
    <property type="entry name" value="ZN(II)2CYS6 TRANSCRIPTION FACTOR (EUROFUNG)"/>
    <property type="match status" value="1"/>
</dbReference>
<dbReference type="GO" id="GO:0005634">
    <property type="term" value="C:nucleus"/>
    <property type="evidence" value="ECO:0007669"/>
    <property type="project" value="UniProtKB-SubCell"/>
</dbReference>
<dbReference type="GO" id="GO:0006351">
    <property type="term" value="P:DNA-templated transcription"/>
    <property type="evidence" value="ECO:0007669"/>
    <property type="project" value="InterPro"/>
</dbReference>
<keyword evidence="8" id="KW-1185">Reference proteome</keyword>
<dbReference type="GO" id="GO:0003677">
    <property type="term" value="F:DNA binding"/>
    <property type="evidence" value="ECO:0007669"/>
    <property type="project" value="InterPro"/>
</dbReference>
<reference evidence="7 8" key="1">
    <citation type="submission" date="2017-06" db="EMBL/GenBank/DDBJ databases">
        <title>Comparative genomic analysis of Ambrosia Fusariam Clade fungi.</title>
        <authorList>
            <person name="Stajich J.E."/>
            <person name="Carrillo J."/>
            <person name="Kijimoto T."/>
            <person name="Eskalen A."/>
            <person name="O'Donnell K."/>
            <person name="Kasson M."/>
        </authorList>
    </citation>
    <scope>NUCLEOTIDE SEQUENCE [LARGE SCALE GENOMIC DNA]</scope>
    <source>
        <strain evidence="7">UCR3666</strain>
    </source>
</reference>
<dbReference type="GO" id="GO:0008270">
    <property type="term" value="F:zinc ion binding"/>
    <property type="evidence" value="ECO:0007669"/>
    <property type="project" value="InterPro"/>
</dbReference>
<dbReference type="OrthoDB" id="2309723at2759"/>
<dbReference type="Pfam" id="PF04082">
    <property type="entry name" value="Fungal_trans"/>
    <property type="match status" value="1"/>
</dbReference>
<organism evidence="7 8">
    <name type="scientific">Fusarium kuroshium</name>
    <dbReference type="NCBI Taxonomy" id="2010991"/>
    <lineage>
        <taxon>Eukaryota</taxon>
        <taxon>Fungi</taxon>
        <taxon>Dikarya</taxon>
        <taxon>Ascomycota</taxon>
        <taxon>Pezizomycotina</taxon>
        <taxon>Sordariomycetes</taxon>
        <taxon>Hypocreomycetidae</taxon>
        <taxon>Hypocreales</taxon>
        <taxon>Nectriaceae</taxon>
        <taxon>Fusarium</taxon>
        <taxon>Fusarium solani species complex</taxon>
    </lineage>
</organism>
<dbReference type="CDD" id="cd12148">
    <property type="entry name" value="fungal_TF_MHR"/>
    <property type="match status" value="1"/>
</dbReference>